<dbReference type="RefSeq" id="WP_267623282.1">
    <property type="nucleotide sequence ID" value="NZ_JAODIW010000008.1"/>
</dbReference>
<feature type="region of interest" description="Disordered" evidence="1">
    <location>
        <begin position="1"/>
        <end position="42"/>
    </location>
</feature>
<evidence type="ECO:0000256" key="1">
    <source>
        <dbReference type="SAM" id="MobiDB-lite"/>
    </source>
</evidence>
<protein>
    <submittedName>
        <fullName evidence="3">Uncharacterized protein</fullName>
    </submittedName>
</protein>
<keyword evidence="2" id="KW-1133">Transmembrane helix</keyword>
<dbReference type="EMBL" id="JBHSDS010000010">
    <property type="protein sequence ID" value="MFC4360021.1"/>
    <property type="molecule type" value="Genomic_DNA"/>
</dbReference>
<dbReference type="Proteomes" id="UP001595921">
    <property type="component" value="Unassembled WGS sequence"/>
</dbReference>
<evidence type="ECO:0000256" key="2">
    <source>
        <dbReference type="SAM" id="Phobius"/>
    </source>
</evidence>
<keyword evidence="2" id="KW-0472">Membrane</keyword>
<reference evidence="3 4" key="1">
    <citation type="journal article" date="2019" name="Int. J. Syst. Evol. Microbiol.">
        <title>The Global Catalogue of Microorganisms (GCM) 10K type strain sequencing project: providing services to taxonomists for standard genome sequencing and annotation.</title>
        <authorList>
            <consortium name="The Broad Institute Genomics Platform"/>
            <consortium name="The Broad Institute Genome Sequencing Center for Infectious Disease"/>
            <person name="Wu L."/>
            <person name="Ma J."/>
        </authorList>
    </citation>
    <scope>NUCLEOTIDE SEQUENCE [LARGE SCALE GENOMIC DNA]</scope>
    <source>
        <strain evidence="3 4">CGMCC 1.12553</strain>
    </source>
</reference>
<accession>A0ABD5PHU1</accession>
<keyword evidence="4" id="KW-1185">Reference proteome</keyword>
<evidence type="ECO:0000313" key="3">
    <source>
        <dbReference type="EMBL" id="MFC4360021.1"/>
    </source>
</evidence>
<sequence length="73" mass="7514">MANGVGSDTRPQRSSFPTGERQLRSASRRIAGSDGSTATVEPTGARTTFTRVLGVVFVAVGLSISVGGPFALF</sequence>
<comment type="caution">
    <text evidence="3">The sequence shown here is derived from an EMBL/GenBank/DDBJ whole genome shotgun (WGS) entry which is preliminary data.</text>
</comment>
<proteinExistence type="predicted"/>
<dbReference type="AlphaFoldDB" id="A0ABD5PHU1"/>
<gene>
    <name evidence="3" type="ORF">ACFO0N_18895</name>
</gene>
<name>A0ABD5PHU1_9EURY</name>
<feature type="transmembrane region" description="Helical" evidence="2">
    <location>
        <begin position="52"/>
        <end position="72"/>
    </location>
</feature>
<evidence type="ECO:0000313" key="4">
    <source>
        <dbReference type="Proteomes" id="UP001595921"/>
    </source>
</evidence>
<organism evidence="3 4">
    <name type="scientific">Halobium salinum</name>
    <dbReference type="NCBI Taxonomy" id="1364940"/>
    <lineage>
        <taxon>Archaea</taxon>
        <taxon>Methanobacteriati</taxon>
        <taxon>Methanobacteriota</taxon>
        <taxon>Stenosarchaea group</taxon>
        <taxon>Halobacteria</taxon>
        <taxon>Halobacteriales</taxon>
        <taxon>Haloferacaceae</taxon>
        <taxon>Halobium</taxon>
    </lineage>
</organism>
<keyword evidence="2" id="KW-0812">Transmembrane</keyword>